<dbReference type="PROSITE" id="PS51635">
    <property type="entry name" value="PNPLA"/>
    <property type="match status" value="1"/>
</dbReference>
<dbReference type="InterPro" id="IPR002641">
    <property type="entry name" value="PNPLA_dom"/>
</dbReference>
<dbReference type="EMBL" id="MN614453">
    <property type="protein sequence ID" value="QLL26894.1"/>
    <property type="molecule type" value="mRNA"/>
</dbReference>
<accession>A0A7D6EUL2</accession>
<evidence type="ECO:0000259" key="6">
    <source>
        <dbReference type="PROSITE" id="PS51635"/>
    </source>
</evidence>
<feature type="active site" description="Nucleophile" evidence="4">
    <location>
        <position position="44"/>
    </location>
</feature>
<evidence type="ECO:0000256" key="5">
    <source>
        <dbReference type="SAM" id="MobiDB-lite"/>
    </source>
</evidence>
<dbReference type="GO" id="GO:0016491">
    <property type="term" value="F:oxidoreductase activity"/>
    <property type="evidence" value="ECO:0007669"/>
    <property type="project" value="UniProtKB-KW"/>
</dbReference>
<dbReference type="GO" id="GO:0019433">
    <property type="term" value="P:triglyceride catabolic process"/>
    <property type="evidence" value="ECO:0007669"/>
    <property type="project" value="TreeGrafter"/>
</dbReference>
<reference evidence="7" key="1">
    <citation type="submission" date="2019-10" db="EMBL/GenBank/DDBJ databases">
        <authorList>
            <person name="Zheng H."/>
            <person name="Shang T."/>
            <person name="Chen C."/>
            <person name="Zhou S."/>
        </authorList>
    </citation>
    <scope>NUCLEOTIDE SEQUENCE</scope>
    <source>
        <tissue evidence="7">Fat body</tissue>
    </source>
</reference>
<feature type="short sequence motif" description="GXGXXG" evidence="4">
    <location>
        <begin position="13"/>
        <end position="18"/>
    </location>
</feature>
<feature type="active site" description="Proton acceptor" evidence="4">
    <location>
        <position position="163"/>
    </location>
</feature>
<dbReference type="FunFam" id="3.40.1090.10:FF:000017">
    <property type="entry name" value="Patatin-like phospholipase domain-containing protein 2"/>
    <property type="match status" value="1"/>
</dbReference>
<feature type="short sequence motif" description="DGA/G" evidence="4">
    <location>
        <begin position="163"/>
        <end position="165"/>
    </location>
</feature>
<evidence type="ECO:0000256" key="2">
    <source>
        <dbReference type="ARBA" id="ARBA00022801"/>
    </source>
</evidence>
<dbReference type="Gene3D" id="3.40.1090.10">
    <property type="entry name" value="Cytosolic phospholipase A2 catalytic domain"/>
    <property type="match status" value="1"/>
</dbReference>
<evidence type="ECO:0000256" key="1">
    <source>
        <dbReference type="ARBA" id="ARBA00013279"/>
    </source>
</evidence>
<proteinExistence type="evidence at transcript level"/>
<dbReference type="GO" id="GO:0055088">
    <property type="term" value="P:lipid homeostasis"/>
    <property type="evidence" value="ECO:0007669"/>
    <property type="project" value="TreeGrafter"/>
</dbReference>
<dbReference type="Pfam" id="PF01734">
    <property type="entry name" value="Patatin"/>
    <property type="match status" value="1"/>
</dbReference>
<evidence type="ECO:0000256" key="3">
    <source>
        <dbReference type="ARBA" id="ARBA00023098"/>
    </source>
</evidence>
<keyword evidence="7" id="KW-0560">Oxidoreductase</keyword>
<dbReference type="CDD" id="cd07218">
    <property type="entry name" value="Pat_iPLA2"/>
    <property type="match status" value="1"/>
</dbReference>
<organism evidence="7">
    <name type="scientific">Locusta migratoria</name>
    <name type="common">Migratory locust</name>
    <dbReference type="NCBI Taxonomy" id="7004"/>
    <lineage>
        <taxon>Eukaryota</taxon>
        <taxon>Metazoa</taxon>
        <taxon>Ecdysozoa</taxon>
        <taxon>Arthropoda</taxon>
        <taxon>Hexapoda</taxon>
        <taxon>Insecta</taxon>
        <taxon>Pterygota</taxon>
        <taxon>Neoptera</taxon>
        <taxon>Polyneoptera</taxon>
        <taxon>Orthoptera</taxon>
        <taxon>Caelifera</taxon>
        <taxon>Acrididea</taxon>
        <taxon>Acridomorpha</taxon>
        <taxon>Acridoidea</taxon>
        <taxon>Acrididae</taxon>
        <taxon>Oedipodinae</taxon>
        <taxon>Locusta</taxon>
    </lineage>
</organism>
<keyword evidence="2 4" id="KW-0378">Hydrolase</keyword>
<dbReference type="FunFam" id="3.40.1090.10:FF:000003">
    <property type="entry name" value="Patatin-like phospholipase domain-containing protein 2"/>
    <property type="match status" value="1"/>
</dbReference>
<protein>
    <recommendedName>
        <fullName evidence="1">triacylglycerol lipase</fullName>
        <ecNumber evidence="1">3.1.1.3</ecNumber>
    </recommendedName>
</protein>
<feature type="compositionally biased region" description="Polar residues" evidence="5">
    <location>
        <begin position="580"/>
        <end position="596"/>
    </location>
</feature>
<keyword evidence="4" id="KW-0442">Lipid degradation</keyword>
<evidence type="ECO:0000313" key="7">
    <source>
        <dbReference type="EMBL" id="QLL26894.1"/>
    </source>
</evidence>
<dbReference type="GO" id="GO:0005737">
    <property type="term" value="C:cytoplasm"/>
    <property type="evidence" value="ECO:0007669"/>
    <property type="project" value="TreeGrafter"/>
</dbReference>
<dbReference type="EC" id="3.1.1.3" evidence="1"/>
<evidence type="ECO:0000256" key="4">
    <source>
        <dbReference type="PROSITE-ProRule" id="PRU01161"/>
    </source>
</evidence>
<dbReference type="GO" id="GO:0016020">
    <property type="term" value="C:membrane"/>
    <property type="evidence" value="ECO:0007669"/>
    <property type="project" value="TreeGrafter"/>
</dbReference>
<dbReference type="GO" id="GO:0004806">
    <property type="term" value="F:triacylglycerol lipase activity"/>
    <property type="evidence" value="ECO:0007669"/>
    <property type="project" value="UniProtKB-EC"/>
</dbReference>
<dbReference type="PANTHER" id="PTHR12406">
    <property type="entry name" value="CALCIUM-INDEPENDENT PHOSPHOLIPASE A2 IPLA2 -RELATED"/>
    <property type="match status" value="1"/>
</dbReference>
<feature type="region of interest" description="Disordered" evidence="5">
    <location>
        <begin position="561"/>
        <end position="613"/>
    </location>
</feature>
<dbReference type="SUPFAM" id="SSF52151">
    <property type="entry name" value="FabD/lysophospholipase-like"/>
    <property type="match status" value="1"/>
</dbReference>
<dbReference type="PANTHER" id="PTHR12406:SF41">
    <property type="entry name" value="BRUMMER, ISOFORM B-RELATED"/>
    <property type="match status" value="1"/>
</dbReference>
<dbReference type="InterPro" id="IPR016035">
    <property type="entry name" value="Acyl_Trfase/lysoPLipase"/>
</dbReference>
<dbReference type="AlphaFoldDB" id="A0A7D6EUL2"/>
<keyword evidence="3 4" id="KW-0443">Lipid metabolism</keyword>
<name>A0A7D6EUL2_LOCMI</name>
<feature type="domain" description="PNPLA" evidence="6">
    <location>
        <begin position="9"/>
        <end position="176"/>
    </location>
</feature>
<feature type="short sequence motif" description="GXSXG" evidence="4">
    <location>
        <begin position="42"/>
        <end position="46"/>
    </location>
</feature>
<dbReference type="GO" id="GO:0005811">
    <property type="term" value="C:lipid droplet"/>
    <property type="evidence" value="ECO:0007669"/>
    <property type="project" value="TreeGrafter"/>
</dbReference>
<sequence length="613" mass="68292">MASASKMNLSFAGCGFLGIYHIGVAVCFKKFVPHVLLNKISGASAGAIAACALLCELPIGEITTDVLRVVQEARKKTLGPFNPSFNVQNLLLEGLDKVLPEDAHIRVNGKLHISLTRVYDRKNVIVSQFNSKEDLMQALLASSFVPVFSGLLPPRFHGIRYMDGGFSDNLPTLDEDTVTVSPFCGESDICPRDTSSQLFHINLANTSIELSRQNIYRFTRILFPPKPETLAKMCHQGFDDAMAFLARRNMINCNRCLTIHASYEIKDPLNFSTESESECEECIAHQRAAKLAKLPEAVVSIFQDAIASTNNGFTNWIFQHKGMKLLSILSLPYVLPVDIMYATFTKFVAAAPHIGNNLWNISKFLIQQVSDLFENVSKTQKLAASINCQLAITNFGGSKYDIETGLDAPLKSKMNLNFTLNMASRERKNLVRAIEQRRCSSAMSDVPLDDDTFEQILRVTSEHETVIGFYYQDKNNRVTMTEIYDVTDVDLPGALSPEEQETNTYLQFDEDFDDPTSSTWPSQFTLNGPYSPYNNSMASISDLSLDEADHIAVESANVFSDPESEWNGMHSNGSFYADTSPDNGEQSLPESEQQASETERRLTRKPSYLVLTD</sequence>
<dbReference type="InterPro" id="IPR033562">
    <property type="entry name" value="PLPL"/>
</dbReference>